<dbReference type="GO" id="GO:0051537">
    <property type="term" value="F:2 iron, 2 sulfur cluster binding"/>
    <property type="evidence" value="ECO:0007669"/>
    <property type="project" value="UniProtKB-KW"/>
</dbReference>
<evidence type="ECO:0000256" key="3">
    <source>
        <dbReference type="ARBA" id="ARBA00023004"/>
    </source>
</evidence>
<protein>
    <submittedName>
        <fullName evidence="6">Rieske 2Fe-2S domain-containing protein</fullName>
    </submittedName>
</protein>
<organism evidence="6 7">
    <name type="scientific">Rubrobacter tropicus</name>
    <dbReference type="NCBI Taxonomy" id="2653851"/>
    <lineage>
        <taxon>Bacteria</taxon>
        <taxon>Bacillati</taxon>
        <taxon>Actinomycetota</taxon>
        <taxon>Rubrobacteria</taxon>
        <taxon>Rubrobacterales</taxon>
        <taxon>Rubrobacteraceae</taxon>
        <taxon>Rubrobacter</taxon>
    </lineage>
</organism>
<evidence type="ECO:0000313" key="7">
    <source>
        <dbReference type="Proteomes" id="UP000501452"/>
    </source>
</evidence>
<keyword evidence="7" id="KW-1185">Reference proteome</keyword>
<name>A0A6G8Q4S5_9ACTN</name>
<keyword evidence="1" id="KW-0001">2Fe-2S</keyword>
<dbReference type="PANTHER" id="PTHR21496">
    <property type="entry name" value="FERREDOXIN-RELATED"/>
    <property type="match status" value="1"/>
</dbReference>
<dbReference type="GO" id="GO:0046872">
    <property type="term" value="F:metal ion binding"/>
    <property type="evidence" value="ECO:0007669"/>
    <property type="project" value="UniProtKB-KW"/>
</dbReference>
<dbReference type="SUPFAM" id="SSF50022">
    <property type="entry name" value="ISP domain"/>
    <property type="match status" value="1"/>
</dbReference>
<dbReference type="PROSITE" id="PS51296">
    <property type="entry name" value="RIESKE"/>
    <property type="match status" value="1"/>
</dbReference>
<reference evidence="6 7" key="1">
    <citation type="submission" date="2019-10" db="EMBL/GenBank/DDBJ databases">
        <title>Rubrobacter sp nov SCSIO 52090 isolated from a deep-sea sediment in the South China Sea.</title>
        <authorList>
            <person name="Chen R.W."/>
        </authorList>
    </citation>
    <scope>NUCLEOTIDE SEQUENCE [LARGE SCALE GENOMIC DNA]</scope>
    <source>
        <strain evidence="6 7">SCSIO 52909</strain>
    </source>
</reference>
<dbReference type="PANTHER" id="PTHR21496:SF23">
    <property type="entry name" value="3-PHENYLPROPIONATE_CINNAMIC ACID DIOXYGENASE FERREDOXIN SUBUNIT"/>
    <property type="match status" value="1"/>
</dbReference>
<evidence type="ECO:0000259" key="5">
    <source>
        <dbReference type="PROSITE" id="PS51296"/>
    </source>
</evidence>
<dbReference type="GO" id="GO:0004497">
    <property type="term" value="F:monooxygenase activity"/>
    <property type="evidence" value="ECO:0007669"/>
    <property type="project" value="UniProtKB-ARBA"/>
</dbReference>
<dbReference type="InterPro" id="IPR017941">
    <property type="entry name" value="Rieske_2Fe-2S"/>
</dbReference>
<evidence type="ECO:0000256" key="4">
    <source>
        <dbReference type="ARBA" id="ARBA00023014"/>
    </source>
</evidence>
<keyword evidence="2" id="KW-0479">Metal-binding</keyword>
<dbReference type="EMBL" id="CP045119">
    <property type="protein sequence ID" value="QIN81466.1"/>
    <property type="molecule type" value="Genomic_DNA"/>
</dbReference>
<keyword evidence="4" id="KW-0411">Iron-sulfur</keyword>
<dbReference type="InterPro" id="IPR036922">
    <property type="entry name" value="Rieske_2Fe-2S_sf"/>
</dbReference>
<dbReference type="RefSeq" id="WP_166172874.1">
    <property type="nucleotide sequence ID" value="NZ_CP045119.1"/>
</dbReference>
<feature type="domain" description="Rieske" evidence="5">
    <location>
        <begin position="8"/>
        <end position="122"/>
    </location>
</feature>
<dbReference type="Gene3D" id="2.102.10.10">
    <property type="entry name" value="Rieske [2Fe-2S] iron-sulphur domain"/>
    <property type="match status" value="1"/>
</dbReference>
<dbReference type="KEGG" id="rub:GBA63_01600"/>
<dbReference type="AlphaFoldDB" id="A0A6G8Q4S5"/>
<dbReference type="Proteomes" id="UP000501452">
    <property type="component" value="Chromosome"/>
</dbReference>
<keyword evidence="3" id="KW-0408">Iron</keyword>
<evidence type="ECO:0000313" key="6">
    <source>
        <dbReference type="EMBL" id="QIN81466.1"/>
    </source>
</evidence>
<dbReference type="GO" id="GO:0016705">
    <property type="term" value="F:oxidoreductase activity, acting on paired donors, with incorporation or reduction of molecular oxygen"/>
    <property type="evidence" value="ECO:0007669"/>
    <property type="project" value="UniProtKB-ARBA"/>
</dbReference>
<gene>
    <name evidence="6" type="ORF">GBA63_01600</name>
</gene>
<proteinExistence type="predicted"/>
<evidence type="ECO:0000256" key="2">
    <source>
        <dbReference type="ARBA" id="ARBA00022723"/>
    </source>
</evidence>
<sequence>MAKRREEHVVGDLSDFPEGIHKVVKAGRREVGIFNISGELYGLPNLCPHQTGPLCAGVKPTTGALVSRKENDWRFEWVHEGEVVACPWHGLEYHVPTGRCLAYPNVKLRSYEVVVEDGKVKVRL</sequence>
<evidence type="ECO:0000256" key="1">
    <source>
        <dbReference type="ARBA" id="ARBA00022714"/>
    </source>
</evidence>
<accession>A0A6G8Q4S5</accession>
<dbReference type="Pfam" id="PF00355">
    <property type="entry name" value="Rieske"/>
    <property type="match status" value="1"/>
</dbReference>